<name>A0ABT7TGH0_9MICO</name>
<accession>A0ABT7TGH0</accession>
<dbReference type="EMBL" id="JAUCMM010000005">
    <property type="protein sequence ID" value="MDM7888670.1"/>
    <property type="molecule type" value="Genomic_DNA"/>
</dbReference>
<dbReference type="Proteomes" id="UP001235720">
    <property type="component" value="Unassembled WGS sequence"/>
</dbReference>
<dbReference type="RefSeq" id="WP_289470284.1">
    <property type="nucleotide sequence ID" value="NZ_JAUCMM010000005.1"/>
</dbReference>
<proteinExistence type="predicted"/>
<gene>
    <name evidence="1" type="ORF">QUG98_09400</name>
</gene>
<reference evidence="1 2" key="1">
    <citation type="submission" date="2023-06" db="EMBL/GenBank/DDBJ databases">
        <authorList>
            <person name="Feng G."/>
            <person name="Li J."/>
            <person name="Zhu H."/>
        </authorList>
    </citation>
    <scope>NUCLEOTIDE SEQUENCE [LARGE SCALE GENOMIC DNA]</scope>
    <source>
        <strain evidence="1 2">RHCJP20</strain>
    </source>
</reference>
<evidence type="ECO:0000313" key="1">
    <source>
        <dbReference type="EMBL" id="MDM7888670.1"/>
    </source>
</evidence>
<comment type="caution">
    <text evidence="1">The sequence shown here is derived from an EMBL/GenBank/DDBJ whole genome shotgun (WGS) entry which is preliminary data.</text>
</comment>
<organism evidence="1 2">
    <name type="scientific">Curtobacterium subtropicum</name>
    <dbReference type="NCBI Taxonomy" id="3055138"/>
    <lineage>
        <taxon>Bacteria</taxon>
        <taxon>Bacillati</taxon>
        <taxon>Actinomycetota</taxon>
        <taxon>Actinomycetes</taxon>
        <taxon>Micrococcales</taxon>
        <taxon>Microbacteriaceae</taxon>
        <taxon>Curtobacterium</taxon>
    </lineage>
</organism>
<sequence>MKRSQAWCRTAVRLAWNAPNQLTTAAAIDAAAAITVVTSAVSM</sequence>
<protein>
    <submittedName>
        <fullName evidence="1">Uncharacterized protein</fullName>
    </submittedName>
</protein>
<keyword evidence="2" id="KW-1185">Reference proteome</keyword>
<evidence type="ECO:0000313" key="2">
    <source>
        <dbReference type="Proteomes" id="UP001235720"/>
    </source>
</evidence>